<sequence>MSSFTDTASTYSYASSSSTYTAAKAPKTSTSVDKQRRSTSRTQALKTWTKQLVADIGHPPTYRYDKAQGPRKPLMAYPAGRSSLGGPFYNVQHSRL</sequence>
<proteinExistence type="predicted"/>
<dbReference type="Proteomes" id="UP000076874">
    <property type="component" value="Unassembled WGS sequence"/>
</dbReference>
<reference evidence="2 3" key="1">
    <citation type="journal article" date="2016" name="Genome Biol. Evol.">
        <title>Divergent and convergent evolution of fungal pathogenicity.</title>
        <authorList>
            <person name="Shang Y."/>
            <person name="Xiao G."/>
            <person name="Zheng P."/>
            <person name="Cen K."/>
            <person name="Zhan S."/>
            <person name="Wang C."/>
        </authorList>
    </citation>
    <scope>NUCLEOTIDE SEQUENCE [LARGE SCALE GENOMIC DNA]</scope>
    <source>
        <strain evidence="2 3">RCEF 264</strain>
    </source>
</reference>
<dbReference type="EMBL" id="AZHD01000003">
    <property type="protein sequence ID" value="OAA65462.1"/>
    <property type="molecule type" value="Genomic_DNA"/>
</dbReference>
<dbReference type="OrthoDB" id="10573590at2759"/>
<keyword evidence="3" id="KW-1185">Reference proteome</keyword>
<organism evidence="2 3">
    <name type="scientific">Niveomyces insectorum RCEF 264</name>
    <dbReference type="NCBI Taxonomy" id="1081102"/>
    <lineage>
        <taxon>Eukaryota</taxon>
        <taxon>Fungi</taxon>
        <taxon>Dikarya</taxon>
        <taxon>Ascomycota</taxon>
        <taxon>Pezizomycotina</taxon>
        <taxon>Sordariomycetes</taxon>
        <taxon>Hypocreomycetidae</taxon>
        <taxon>Hypocreales</taxon>
        <taxon>Cordycipitaceae</taxon>
        <taxon>Niveomyces</taxon>
    </lineage>
</organism>
<evidence type="ECO:0000313" key="3">
    <source>
        <dbReference type="Proteomes" id="UP000076874"/>
    </source>
</evidence>
<feature type="compositionally biased region" description="Low complexity" evidence="1">
    <location>
        <begin position="1"/>
        <end position="31"/>
    </location>
</feature>
<gene>
    <name evidence="2" type="ORF">SPI_02249</name>
</gene>
<evidence type="ECO:0000256" key="1">
    <source>
        <dbReference type="SAM" id="MobiDB-lite"/>
    </source>
</evidence>
<feature type="region of interest" description="Disordered" evidence="1">
    <location>
        <begin position="59"/>
        <end position="78"/>
    </location>
</feature>
<protein>
    <submittedName>
        <fullName evidence="2">Uncharacterized protein</fullName>
    </submittedName>
</protein>
<comment type="caution">
    <text evidence="2">The sequence shown here is derived from an EMBL/GenBank/DDBJ whole genome shotgun (WGS) entry which is preliminary data.</text>
</comment>
<name>A0A162J8W3_9HYPO</name>
<dbReference type="AlphaFoldDB" id="A0A162J8W3"/>
<evidence type="ECO:0000313" key="2">
    <source>
        <dbReference type="EMBL" id="OAA65462.1"/>
    </source>
</evidence>
<accession>A0A162J8W3</accession>
<feature type="region of interest" description="Disordered" evidence="1">
    <location>
        <begin position="1"/>
        <end position="44"/>
    </location>
</feature>